<organism evidence="5 6">
    <name type="scientific">Halochromatium salexigens</name>
    <name type="common">Chromatium salexigens</name>
    <dbReference type="NCBI Taxonomy" id="49447"/>
    <lineage>
        <taxon>Bacteria</taxon>
        <taxon>Pseudomonadati</taxon>
        <taxon>Pseudomonadota</taxon>
        <taxon>Gammaproteobacteria</taxon>
        <taxon>Chromatiales</taxon>
        <taxon>Chromatiaceae</taxon>
        <taxon>Halochromatium</taxon>
    </lineage>
</organism>
<dbReference type="CDD" id="cd17273">
    <property type="entry name" value="RMtype1_S_EcoJA69PI-TRD1-CR1_like"/>
    <property type="match status" value="1"/>
</dbReference>
<reference evidence="5" key="1">
    <citation type="submission" date="2017-05" db="EMBL/GenBank/DDBJ databases">
        <authorList>
            <person name="Imhoff J.F."/>
            <person name="Rahn T."/>
            <person name="Kuenzel S."/>
            <person name="Neulinger S.C."/>
        </authorList>
    </citation>
    <scope>NUCLEOTIDE SEQUENCE</scope>
    <source>
        <strain evidence="5">DSM 4395</strain>
    </source>
</reference>
<dbReference type="SUPFAM" id="SSF116734">
    <property type="entry name" value="DNA methylase specificity domain"/>
    <property type="match status" value="2"/>
</dbReference>
<comment type="similarity">
    <text evidence="1">Belongs to the type-I restriction system S methylase family.</text>
</comment>
<keyword evidence="2" id="KW-0680">Restriction system</keyword>
<keyword evidence="3" id="KW-0238">DNA-binding</keyword>
<dbReference type="RefSeq" id="WP_201244164.1">
    <property type="nucleotide sequence ID" value="NZ_NHSF01000022.1"/>
</dbReference>
<dbReference type="Proteomes" id="UP001296967">
    <property type="component" value="Unassembled WGS sequence"/>
</dbReference>
<protein>
    <recommendedName>
        <fullName evidence="4">Type I restriction modification DNA specificity domain-containing protein</fullName>
    </recommendedName>
</protein>
<dbReference type="PANTHER" id="PTHR30408">
    <property type="entry name" value="TYPE-1 RESTRICTION ENZYME ECOKI SPECIFICITY PROTEIN"/>
    <property type="match status" value="1"/>
</dbReference>
<dbReference type="GO" id="GO:0009307">
    <property type="term" value="P:DNA restriction-modification system"/>
    <property type="evidence" value="ECO:0007669"/>
    <property type="project" value="UniProtKB-KW"/>
</dbReference>
<dbReference type="EMBL" id="NHSF01000022">
    <property type="protein sequence ID" value="MBK5929754.1"/>
    <property type="molecule type" value="Genomic_DNA"/>
</dbReference>
<dbReference type="PANTHER" id="PTHR30408:SF12">
    <property type="entry name" value="TYPE I RESTRICTION ENZYME MJAVIII SPECIFICITY SUBUNIT"/>
    <property type="match status" value="1"/>
</dbReference>
<dbReference type="GO" id="GO:0003677">
    <property type="term" value="F:DNA binding"/>
    <property type="evidence" value="ECO:0007669"/>
    <property type="project" value="UniProtKB-KW"/>
</dbReference>
<evidence type="ECO:0000259" key="4">
    <source>
        <dbReference type="Pfam" id="PF01420"/>
    </source>
</evidence>
<dbReference type="InterPro" id="IPR000055">
    <property type="entry name" value="Restrct_endonuc_typeI_TRD"/>
</dbReference>
<dbReference type="InterPro" id="IPR044946">
    <property type="entry name" value="Restrct_endonuc_typeI_TRD_sf"/>
</dbReference>
<evidence type="ECO:0000256" key="3">
    <source>
        <dbReference type="ARBA" id="ARBA00023125"/>
    </source>
</evidence>
<sequence>MSWPTARIGDVCKVVSGATPKTTNPSYWDGDVPWVTPKDLSELNSKVLLDTPRKITKAGLNSCSARMLPAESVLFSSRAPIGLVAINAFPVCTNQGFKSMVPRGDRIFSGYLFWWLTVHRDHLQNLGRGATFKEVSKQIVEEIEIPLPPLAEQKRIAAILDAADALRAKRRESLAELDTLLQSTFLDLFGDPVTNPMGWSLQNGADVCSRITVGIVVKPASYYVKTGVPALRSLNVRPNNIEMNDLVFVSSADNAGRLAKTRVWSGDILLVRSGQPGTAAIVPEKLDGVNAIDILIATPDRSVINPAYLCHYFNSPGGKRMALGAQRGQIQKHLNVGALKVAPIPLPPLDLQHHFATIVESIERQKTRLRAHLAELDTLFASLQSRACNGQL</sequence>
<keyword evidence="6" id="KW-1185">Reference proteome</keyword>
<evidence type="ECO:0000256" key="1">
    <source>
        <dbReference type="ARBA" id="ARBA00010923"/>
    </source>
</evidence>
<feature type="domain" description="Type I restriction modification DNA specificity" evidence="4">
    <location>
        <begin position="3"/>
        <end position="172"/>
    </location>
</feature>
<proteinExistence type="inferred from homology"/>
<dbReference type="InterPro" id="IPR052021">
    <property type="entry name" value="Type-I_RS_S_subunit"/>
</dbReference>
<dbReference type="Gene3D" id="3.90.220.20">
    <property type="entry name" value="DNA methylase specificity domains"/>
    <property type="match status" value="2"/>
</dbReference>
<evidence type="ECO:0000313" key="6">
    <source>
        <dbReference type="Proteomes" id="UP001296967"/>
    </source>
</evidence>
<dbReference type="AlphaFoldDB" id="A0AAJ0UE40"/>
<dbReference type="Pfam" id="PF01420">
    <property type="entry name" value="Methylase_S"/>
    <property type="match status" value="1"/>
</dbReference>
<gene>
    <name evidence="5" type="ORF">CCR82_04195</name>
</gene>
<accession>A0AAJ0UE40</accession>
<comment type="caution">
    <text evidence="5">The sequence shown here is derived from an EMBL/GenBank/DDBJ whole genome shotgun (WGS) entry which is preliminary data.</text>
</comment>
<reference evidence="5" key="2">
    <citation type="journal article" date="2020" name="Microorganisms">
        <title>Osmotic Adaptation and Compatible Solute Biosynthesis of Phototrophic Bacteria as Revealed from Genome Analyses.</title>
        <authorList>
            <person name="Imhoff J.F."/>
            <person name="Rahn T."/>
            <person name="Kunzel S."/>
            <person name="Keller A."/>
            <person name="Neulinger S.C."/>
        </authorList>
    </citation>
    <scope>NUCLEOTIDE SEQUENCE</scope>
    <source>
        <strain evidence="5">DSM 4395</strain>
    </source>
</reference>
<evidence type="ECO:0000256" key="2">
    <source>
        <dbReference type="ARBA" id="ARBA00022747"/>
    </source>
</evidence>
<name>A0AAJ0UE40_HALSE</name>
<evidence type="ECO:0000313" key="5">
    <source>
        <dbReference type="EMBL" id="MBK5929754.1"/>
    </source>
</evidence>